<protein>
    <submittedName>
        <fullName evidence="4">UDP-4-amino-4, 6-dideoxy-N-acetyl-beta-L-altrosamine transaminase</fullName>
        <ecNumber evidence="4">2.6.1.92</ecNumber>
    </submittedName>
</protein>
<dbReference type="InterPro" id="IPR020026">
    <property type="entry name" value="PseC"/>
</dbReference>
<dbReference type="PANTHER" id="PTHR30244">
    <property type="entry name" value="TRANSAMINASE"/>
    <property type="match status" value="1"/>
</dbReference>
<gene>
    <name evidence="4" type="primary">pseC</name>
    <name evidence="4" type="ORF">OMP38_29925</name>
</gene>
<dbReference type="PIRSF" id="PIRSF000390">
    <property type="entry name" value="PLP_StrS"/>
    <property type="match status" value="1"/>
</dbReference>
<accession>A0A9X4KNB4</accession>
<dbReference type="Gene3D" id="3.90.1150.10">
    <property type="entry name" value="Aspartate Aminotransferase, domain 1"/>
    <property type="match status" value="1"/>
</dbReference>
<dbReference type="NCBIfam" id="TIGR03588">
    <property type="entry name" value="PseC"/>
    <property type="match status" value="1"/>
</dbReference>
<name>A0A9X4KNB4_9BACL</name>
<proteinExistence type="inferred from homology"/>
<evidence type="ECO:0000256" key="2">
    <source>
        <dbReference type="PIRSR" id="PIRSR000390-2"/>
    </source>
</evidence>
<evidence type="ECO:0000313" key="4">
    <source>
        <dbReference type="EMBL" id="MDG0794589.1"/>
    </source>
</evidence>
<dbReference type="Gene3D" id="3.40.640.10">
    <property type="entry name" value="Type I PLP-dependent aspartate aminotransferase-like (Major domain)"/>
    <property type="match status" value="1"/>
</dbReference>
<dbReference type="InterPro" id="IPR015421">
    <property type="entry name" value="PyrdxlP-dep_Trfase_major"/>
</dbReference>
<evidence type="ECO:0000256" key="3">
    <source>
        <dbReference type="RuleBase" id="RU004508"/>
    </source>
</evidence>
<dbReference type="GO" id="GO:0030170">
    <property type="term" value="F:pyridoxal phosphate binding"/>
    <property type="evidence" value="ECO:0007669"/>
    <property type="project" value="TreeGrafter"/>
</dbReference>
<keyword evidence="4" id="KW-0032">Aminotransferase</keyword>
<dbReference type="CDD" id="cd00616">
    <property type="entry name" value="AHBA_syn"/>
    <property type="match status" value="1"/>
</dbReference>
<dbReference type="AlphaFoldDB" id="A0A9X4KNB4"/>
<dbReference type="EMBL" id="JAPDHZ010000006">
    <property type="protein sequence ID" value="MDG0794589.1"/>
    <property type="molecule type" value="Genomic_DNA"/>
</dbReference>
<dbReference type="RefSeq" id="WP_277568322.1">
    <property type="nucleotide sequence ID" value="NZ_JAPDHZ010000006.1"/>
</dbReference>
<dbReference type="InterPro" id="IPR015424">
    <property type="entry name" value="PyrdxlP-dep_Trfase"/>
</dbReference>
<comment type="caution">
    <text evidence="4">The sequence shown here is derived from an EMBL/GenBank/DDBJ whole genome shotgun (WGS) entry which is preliminary data.</text>
</comment>
<dbReference type="Pfam" id="PF01041">
    <property type="entry name" value="DegT_DnrJ_EryC1"/>
    <property type="match status" value="1"/>
</dbReference>
<keyword evidence="2 3" id="KW-0663">Pyridoxal phosphate</keyword>
<sequence length="394" mass="44105">MSGSGNREGNGQIRSTMLPYGRQWLDDEDKAAVMRVLDSDFLTQGPMIAEFERGIADYVGARFAVAFTNGTAALHAACFAAGIGPGDEVITSPITFLASSNCVLYMGGTPVFADIKMDTYNIDPDCIEAAITPNTKAIIPVDFTGQPAELDRIMDIADRHGLIVIEDAAHSLGASYKGRKVGSIADMTMFSFHPVKHITSGEGGMIVTDNEEYYHKLQLFRNHGMTRDPAQMEQNDGPWYYEMHALGFNYRMTDMQAALGLSQLGKLDKFVELRRSIARTYTEAFSEMPGVIVPYQHPDADSSWHLYVIRIDPQKFIKSRREIFEKLRSENIGVNVHYIPVYKQPYYLMLGYGDTVNHNADLYYETAITLPLFPQMNNFDVTDVLNMVQIILKS</sequence>
<dbReference type="EC" id="2.6.1.92" evidence="4"/>
<evidence type="ECO:0000313" key="5">
    <source>
        <dbReference type="Proteomes" id="UP001153387"/>
    </source>
</evidence>
<dbReference type="PANTHER" id="PTHR30244:SF34">
    <property type="entry name" value="DTDP-4-AMINO-4,6-DIDEOXYGALACTOSE TRANSAMINASE"/>
    <property type="match status" value="1"/>
</dbReference>
<keyword evidence="4" id="KW-0808">Transferase</keyword>
<dbReference type="SUPFAM" id="SSF53383">
    <property type="entry name" value="PLP-dependent transferases"/>
    <property type="match status" value="1"/>
</dbReference>
<organism evidence="4 5">
    <name type="scientific">Cohnella ginsengisoli</name>
    <dbReference type="NCBI Taxonomy" id="425004"/>
    <lineage>
        <taxon>Bacteria</taxon>
        <taxon>Bacillati</taxon>
        <taxon>Bacillota</taxon>
        <taxon>Bacilli</taxon>
        <taxon>Bacillales</taxon>
        <taxon>Paenibacillaceae</taxon>
        <taxon>Cohnella</taxon>
    </lineage>
</organism>
<comment type="similarity">
    <text evidence="3">Belongs to the DegT/DnrJ/EryC1 family.</text>
</comment>
<dbReference type="GO" id="GO:0008483">
    <property type="term" value="F:transaminase activity"/>
    <property type="evidence" value="ECO:0007669"/>
    <property type="project" value="UniProtKB-KW"/>
</dbReference>
<dbReference type="Proteomes" id="UP001153387">
    <property type="component" value="Unassembled WGS sequence"/>
</dbReference>
<dbReference type="GO" id="GO:0000271">
    <property type="term" value="P:polysaccharide biosynthetic process"/>
    <property type="evidence" value="ECO:0007669"/>
    <property type="project" value="TreeGrafter"/>
</dbReference>
<keyword evidence="5" id="KW-1185">Reference proteome</keyword>
<dbReference type="InterPro" id="IPR000653">
    <property type="entry name" value="DegT/StrS_aminotransferase"/>
</dbReference>
<feature type="modified residue" description="N6-(pyridoxal phosphate)lysine" evidence="2">
    <location>
        <position position="196"/>
    </location>
</feature>
<evidence type="ECO:0000256" key="1">
    <source>
        <dbReference type="PIRSR" id="PIRSR000390-1"/>
    </source>
</evidence>
<feature type="active site" description="Proton acceptor" evidence="1">
    <location>
        <position position="196"/>
    </location>
</feature>
<reference evidence="4 5" key="1">
    <citation type="submission" date="2022-10" db="EMBL/GenBank/DDBJ databases">
        <title>Comparative genomic analysis of Cohnella hashimotonis sp. nov., isolated from the International Space Station.</title>
        <authorList>
            <person name="Simpson A."/>
            <person name="Venkateswaran K."/>
        </authorList>
    </citation>
    <scope>NUCLEOTIDE SEQUENCE [LARGE SCALE GENOMIC DNA]</scope>
    <source>
        <strain evidence="4 5">DSM 18997</strain>
    </source>
</reference>
<dbReference type="InterPro" id="IPR015422">
    <property type="entry name" value="PyrdxlP-dep_Trfase_small"/>
</dbReference>